<proteinExistence type="predicted"/>
<gene>
    <name evidence="1" type="ORF">SDC9_88354</name>
</gene>
<name>A0A644ZMV8_9ZZZZ</name>
<dbReference type="AlphaFoldDB" id="A0A644ZMV8"/>
<comment type="caution">
    <text evidence="1">The sequence shown here is derived from an EMBL/GenBank/DDBJ whole genome shotgun (WGS) entry which is preliminary data.</text>
</comment>
<accession>A0A644ZMV8</accession>
<protein>
    <submittedName>
        <fullName evidence="1">Uncharacterized protein</fullName>
    </submittedName>
</protein>
<organism evidence="1">
    <name type="scientific">bioreactor metagenome</name>
    <dbReference type="NCBI Taxonomy" id="1076179"/>
    <lineage>
        <taxon>unclassified sequences</taxon>
        <taxon>metagenomes</taxon>
        <taxon>ecological metagenomes</taxon>
    </lineage>
</organism>
<reference evidence="1" key="1">
    <citation type="submission" date="2019-08" db="EMBL/GenBank/DDBJ databases">
        <authorList>
            <person name="Kucharzyk K."/>
            <person name="Murdoch R.W."/>
            <person name="Higgins S."/>
            <person name="Loffler F."/>
        </authorList>
    </citation>
    <scope>NUCLEOTIDE SEQUENCE</scope>
</reference>
<sequence>MQPVGSFAEPMPGPSQDHLDSVIQIDLQHLDQRHRPRLPVDQSHRVDGEGVFELGQLVQLREQRIRVDAILDLDDQPGAMLQISEILDVGDAGELLAGDQILDLFHDLFRADPIRQRRDHDAFAAGTDLVDPAGRTQLERAASRRIGVAHPVQSDDGPAGREVRPRNVTHQCVQIGIGVSQQMLQRADDLDQIVRGQVGGHPDRDAGCAVDQQIREGGRQDGRFEFFAVVVRPEIHGVGFDIGDHRHGSGCQTAFGVPVGRRAGVQRTEVAVPVDRRQPHRPVLAEPHQGVVDRRVAVRMEQTHDLADNPRTLDMWLVRPQPHVIHGVKNAALNRLQAVPGVRERPGIDDRIGILEVAGLHLG</sequence>
<dbReference type="EMBL" id="VSSQ01009461">
    <property type="protein sequence ID" value="MPM41698.1"/>
    <property type="molecule type" value="Genomic_DNA"/>
</dbReference>
<evidence type="ECO:0000313" key="1">
    <source>
        <dbReference type="EMBL" id="MPM41698.1"/>
    </source>
</evidence>